<proteinExistence type="predicted"/>
<dbReference type="InterPro" id="IPR018110">
    <property type="entry name" value="Mandel_Rmase/mucon_lact_enz_CS"/>
</dbReference>
<reference evidence="4" key="1">
    <citation type="journal article" date="2019" name="Int. J. Syst. Evol. Microbiol.">
        <title>The Global Catalogue of Microorganisms (GCM) 10K type strain sequencing project: providing services to taxonomists for standard genome sequencing and annotation.</title>
        <authorList>
            <consortium name="The Broad Institute Genomics Platform"/>
            <consortium name="The Broad Institute Genome Sequencing Center for Infectious Disease"/>
            <person name="Wu L."/>
            <person name="Ma J."/>
        </authorList>
    </citation>
    <scope>NUCLEOTIDE SEQUENCE [LARGE SCALE GENOMIC DNA]</scope>
    <source>
        <strain evidence="4">CGMCC 1.15180</strain>
    </source>
</reference>
<name>A0ABW4VL09_9BACT</name>
<comment type="caution">
    <text evidence="3">The sequence shown here is derived from an EMBL/GenBank/DDBJ whole genome shotgun (WGS) entry which is preliminary data.</text>
</comment>
<dbReference type="SUPFAM" id="SSF51604">
    <property type="entry name" value="Enolase C-terminal domain-like"/>
    <property type="match status" value="1"/>
</dbReference>
<evidence type="ECO:0000313" key="3">
    <source>
        <dbReference type="EMBL" id="MFD2035329.1"/>
    </source>
</evidence>
<dbReference type="InterPro" id="IPR036849">
    <property type="entry name" value="Enolase-like_C_sf"/>
</dbReference>
<dbReference type="PANTHER" id="PTHR48073:SF2">
    <property type="entry name" value="O-SUCCINYLBENZOATE SYNTHASE"/>
    <property type="match status" value="1"/>
</dbReference>
<feature type="domain" description="Mandelate racemase/muconate lactonizing enzyme C-terminal" evidence="2">
    <location>
        <begin position="147"/>
        <end position="245"/>
    </location>
</feature>
<evidence type="ECO:0000313" key="4">
    <source>
        <dbReference type="Proteomes" id="UP001597361"/>
    </source>
</evidence>
<dbReference type="Gene3D" id="3.20.20.120">
    <property type="entry name" value="Enolase-like C-terminal domain"/>
    <property type="match status" value="1"/>
</dbReference>
<dbReference type="SMART" id="SM00922">
    <property type="entry name" value="MR_MLE"/>
    <property type="match status" value="1"/>
</dbReference>
<organism evidence="3 4">
    <name type="scientific">Belliella marina</name>
    <dbReference type="NCBI Taxonomy" id="1644146"/>
    <lineage>
        <taxon>Bacteria</taxon>
        <taxon>Pseudomonadati</taxon>
        <taxon>Bacteroidota</taxon>
        <taxon>Cytophagia</taxon>
        <taxon>Cytophagales</taxon>
        <taxon>Cyclobacteriaceae</taxon>
        <taxon>Belliella</taxon>
    </lineage>
</organism>
<sequence length="361" mass="40732">MDQLENLVFSCEKYVLDFKFDAGTSRGVLRRKETFFLKASSKYHPNIVGIGEAGPLPKLSIDDLPDFEGQLVSLCKQLTQLNFSIYKDEIFDFVKQYIPESFPSIRFAFETALLDLTNGGKRLVFDSSFVKERRAIPINGLIWMGDRNFMLEQIDKKLREGYDCIKMKIGAIDFDQECDLLEYIRSKYDKGKITLRVDANGAFSAEEALGKLDRLEKFDLHSIEQPIKQGQVEAMGRLCGESPVPIALDEELIGIHTLEDRQSLLKAIKPQYIILKPTLVGGFRSCDEWIRLAESMGIGWWMTSALESNIGLNAISQYTATLPNDMPQGLGTGQLYLNNIDSPLLIESGTLVYDQNIAWGV</sequence>
<dbReference type="CDD" id="cd03320">
    <property type="entry name" value="OSBS"/>
    <property type="match status" value="1"/>
</dbReference>
<dbReference type="PROSITE" id="PS00909">
    <property type="entry name" value="MR_MLE_2"/>
    <property type="match status" value="1"/>
</dbReference>
<keyword evidence="4" id="KW-1185">Reference proteome</keyword>
<dbReference type="SFLD" id="SFLDG00180">
    <property type="entry name" value="muconate_cycloisomerase"/>
    <property type="match status" value="1"/>
</dbReference>
<dbReference type="RefSeq" id="WP_376886232.1">
    <property type="nucleotide sequence ID" value="NZ_JBHUHR010000031.1"/>
</dbReference>
<protein>
    <submittedName>
        <fullName evidence="3">O-succinylbenzoate synthase</fullName>
    </submittedName>
</protein>
<dbReference type="SUPFAM" id="SSF54826">
    <property type="entry name" value="Enolase N-terminal domain-like"/>
    <property type="match status" value="1"/>
</dbReference>
<dbReference type="EMBL" id="JBHUHR010000031">
    <property type="protein sequence ID" value="MFD2035329.1"/>
    <property type="molecule type" value="Genomic_DNA"/>
</dbReference>
<dbReference type="Pfam" id="PF13378">
    <property type="entry name" value="MR_MLE_C"/>
    <property type="match status" value="1"/>
</dbReference>
<dbReference type="Gene3D" id="3.30.390.10">
    <property type="entry name" value="Enolase-like, N-terminal domain"/>
    <property type="match status" value="1"/>
</dbReference>
<dbReference type="SFLD" id="SFLDF00009">
    <property type="entry name" value="o-succinylbenzoate_synthase"/>
    <property type="match status" value="1"/>
</dbReference>
<dbReference type="InterPro" id="IPR029017">
    <property type="entry name" value="Enolase-like_N"/>
</dbReference>
<evidence type="ECO:0000259" key="2">
    <source>
        <dbReference type="SMART" id="SM00922"/>
    </source>
</evidence>
<keyword evidence="1" id="KW-0479">Metal-binding</keyword>
<dbReference type="PANTHER" id="PTHR48073">
    <property type="entry name" value="O-SUCCINYLBENZOATE SYNTHASE-RELATED"/>
    <property type="match status" value="1"/>
</dbReference>
<dbReference type="Proteomes" id="UP001597361">
    <property type="component" value="Unassembled WGS sequence"/>
</dbReference>
<gene>
    <name evidence="3" type="ORF">ACFSKL_11030</name>
</gene>
<dbReference type="InterPro" id="IPR029065">
    <property type="entry name" value="Enolase_C-like"/>
</dbReference>
<dbReference type="InterPro" id="IPR013342">
    <property type="entry name" value="Mandelate_racemase_C"/>
</dbReference>
<dbReference type="SFLD" id="SFLDS00001">
    <property type="entry name" value="Enolase"/>
    <property type="match status" value="1"/>
</dbReference>
<accession>A0ABW4VL09</accession>
<evidence type="ECO:0000256" key="1">
    <source>
        <dbReference type="ARBA" id="ARBA00022723"/>
    </source>
</evidence>